<evidence type="ECO:0000256" key="4">
    <source>
        <dbReference type="ARBA" id="ARBA00023235"/>
    </source>
</evidence>
<dbReference type="EC" id="5.4.4.2" evidence="3"/>
<accession>A0A1Z4LYU2</accession>
<dbReference type="PANTHER" id="PTHR42839">
    <property type="entry name" value="ISOCHORISMATE SYNTHASE ENTC"/>
    <property type="match status" value="1"/>
</dbReference>
<proteinExistence type="inferred from homology"/>
<organism evidence="7 8">
    <name type="scientific">Calothrix parasitica NIES-267</name>
    <dbReference type="NCBI Taxonomy" id="1973488"/>
    <lineage>
        <taxon>Bacteria</taxon>
        <taxon>Bacillati</taxon>
        <taxon>Cyanobacteriota</taxon>
        <taxon>Cyanophyceae</taxon>
        <taxon>Nostocales</taxon>
        <taxon>Calotrichaceae</taxon>
        <taxon>Calothrix</taxon>
    </lineage>
</organism>
<feature type="domain" description="Chorismate-utilising enzyme C-terminal" evidence="6">
    <location>
        <begin position="210"/>
        <end position="464"/>
    </location>
</feature>
<dbReference type="PANTHER" id="PTHR42839:SF2">
    <property type="entry name" value="ISOCHORISMATE SYNTHASE ENTC"/>
    <property type="match status" value="1"/>
</dbReference>
<protein>
    <recommendedName>
        <fullName evidence="3">isochorismate synthase</fullName>
        <ecNumber evidence="3">5.4.4.2</ecNumber>
    </recommendedName>
    <alternativeName>
        <fullName evidence="5">Isochorismate mutase</fullName>
    </alternativeName>
</protein>
<gene>
    <name evidence="7" type="ORF">NIES267_59220</name>
</gene>
<dbReference type="InterPro" id="IPR015890">
    <property type="entry name" value="Chorismate_C"/>
</dbReference>
<keyword evidence="8" id="KW-1185">Reference proteome</keyword>
<evidence type="ECO:0000256" key="1">
    <source>
        <dbReference type="ARBA" id="ARBA00000799"/>
    </source>
</evidence>
<dbReference type="GO" id="GO:0008909">
    <property type="term" value="F:isochorismate synthase activity"/>
    <property type="evidence" value="ECO:0007669"/>
    <property type="project" value="UniProtKB-EC"/>
</dbReference>
<dbReference type="InterPro" id="IPR004561">
    <property type="entry name" value="IsoChor_synthase"/>
</dbReference>
<dbReference type="EMBL" id="AP018227">
    <property type="protein sequence ID" value="BAY86415.1"/>
    <property type="molecule type" value="Genomic_DNA"/>
</dbReference>
<evidence type="ECO:0000313" key="8">
    <source>
        <dbReference type="Proteomes" id="UP000218418"/>
    </source>
</evidence>
<evidence type="ECO:0000256" key="2">
    <source>
        <dbReference type="ARBA" id="ARBA00005297"/>
    </source>
</evidence>
<evidence type="ECO:0000313" key="7">
    <source>
        <dbReference type="EMBL" id="BAY86415.1"/>
    </source>
</evidence>
<dbReference type="NCBIfam" id="TIGR00543">
    <property type="entry name" value="isochor_syn"/>
    <property type="match status" value="1"/>
</dbReference>
<dbReference type="Pfam" id="PF00425">
    <property type="entry name" value="Chorismate_bind"/>
    <property type="match status" value="1"/>
</dbReference>
<reference evidence="7 8" key="1">
    <citation type="submission" date="2017-06" db="EMBL/GenBank/DDBJ databases">
        <title>Genome sequencing of cyanobaciteial culture collection at National Institute for Environmental Studies (NIES).</title>
        <authorList>
            <person name="Hirose Y."/>
            <person name="Shimura Y."/>
            <person name="Fujisawa T."/>
            <person name="Nakamura Y."/>
            <person name="Kawachi M."/>
        </authorList>
    </citation>
    <scope>NUCLEOTIDE SEQUENCE [LARGE SCALE GENOMIC DNA]</scope>
    <source>
        <strain evidence="7 8">NIES-267</strain>
    </source>
</reference>
<name>A0A1Z4LYU2_9CYAN</name>
<sequence>MTVSPCSAKFSISNQDLYQFLVKNRAYCVENNCTKIASIALEIDSVDPLVVFQKLAISNQLNFYWENPSKHEAIAAIDAAKELKVEGKERFYNAENFVKYNLSQIINFCNVNHLFAKPLFFCSFSFFDTNLQKNYPFSPGTIFLPKWQIARKDKRCILVVNILINRNLNIENALQELWQKITDINNLKYDFVSLDDSRPKFIKKSITKSSKFKLSVLSALEDIRKGHYSKIVLADALKIQSTTPLDLFKSLNNLRQLHPNCCIFSTSNGRGQNFIGASPETLIAIRNQKLSTDALAGSAARGKTTGEDAKNANLLLNSEKERHEHSLVIDFITQKLIGLGLLPQVSTPRLRQLSNIQHLWTPIIAKAPHNVHPLQIVAHLHPTPAMAGVSPEVACKEIRRYESFERGLYAAPLGWIDSEGNCEFVVGIRSALIDNLSKSSLLYAGAGIVPGSDPEKEFAEIQLKLQALLKALA</sequence>
<comment type="similarity">
    <text evidence="2">Belongs to the isochorismate synthase family.</text>
</comment>
<evidence type="ECO:0000256" key="5">
    <source>
        <dbReference type="ARBA" id="ARBA00041564"/>
    </source>
</evidence>
<dbReference type="Proteomes" id="UP000218418">
    <property type="component" value="Chromosome"/>
</dbReference>
<keyword evidence="4" id="KW-0413">Isomerase</keyword>
<dbReference type="OrthoDB" id="9803598at2"/>
<dbReference type="AlphaFoldDB" id="A0A1Z4LYU2"/>
<evidence type="ECO:0000259" key="6">
    <source>
        <dbReference type="Pfam" id="PF00425"/>
    </source>
</evidence>
<dbReference type="Gene3D" id="3.60.120.10">
    <property type="entry name" value="Anthranilate synthase"/>
    <property type="match status" value="1"/>
</dbReference>
<comment type="catalytic activity">
    <reaction evidence="1">
        <text>chorismate = isochorismate</text>
        <dbReference type="Rhea" id="RHEA:18985"/>
        <dbReference type="ChEBI" id="CHEBI:29748"/>
        <dbReference type="ChEBI" id="CHEBI:29780"/>
        <dbReference type="EC" id="5.4.4.2"/>
    </reaction>
</comment>
<dbReference type="SUPFAM" id="SSF56322">
    <property type="entry name" value="ADC synthase"/>
    <property type="match status" value="1"/>
</dbReference>
<dbReference type="InterPro" id="IPR005801">
    <property type="entry name" value="ADC_synthase"/>
</dbReference>
<evidence type="ECO:0000256" key="3">
    <source>
        <dbReference type="ARBA" id="ARBA00012824"/>
    </source>
</evidence>